<organism evidence="3 4">
    <name type="scientific">Sphaerospermopsis aphanizomenoides LEGE 00250</name>
    <dbReference type="NCBI Taxonomy" id="2777972"/>
    <lineage>
        <taxon>Bacteria</taxon>
        <taxon>Bacillati</taxon>
        <taxon>Cyanobacteriota</taxon>
        <taxon>Cyanophyceae</taxon>
        <taxon>Nostocales</taxon>
        <taxon>Aphanizomenonaceae</taxon>
        <taxon>Sphaerospermopsis</taxon>
        <taxon>Sphaerospermopsis aphanizomenoides</taxon>
    </lineage>
</organism>
<dbReference type="Pfam" id="PF13448">
    <property type="entry name" value="DUF4114"/>
    <property type="match status" value="1"/>
</dbReference>
<evidence type="ECO:0000313" key="3">
    <source>
        <dbReference type="EMBL" id="MBE9234462.1"/>
    </source>
</evidence>
<evidence type="ECO:0000259" key="2">
    <source>
        <dbReference type="PROSITE" id="PS51233"/>
    </source>
</evidence>
<dbReference type="InterPro" id="IPR025193">
    <property type="entry name" value="DUF4114"/>
</dbReference>
<proteinExistence type="predicted"/>
<dbReference type="InterPro" id="IPR001846">
    <property type="entry name" value="VWF_type-D"/>
</dbReference>
<gene>
    <name evidence="3" type="ORF">IQ227_00035</name>
</gene>
<evidence type="ECO:0000313" key="4">
    <source>
        <dbReference type="Proteomes" id="UP000606776"/>
    </source>
</evidence>
<feature type="domain" description="Fibronectin type-III" evidence="1">
    <location>
        <begin position="338"/>
        <end position="434"/>
    </location>
</feature>
<dbReference type="PROSITE" id="PS51233">
    <property type="entry name" value="VWFD"/>
    <property type="match status" value="1"/>
</dbReference>
<keyword evidence="4" id="KW-1185">Reference proteome</keyword>
<feature type="domain" description="VWFD" evidence="2">
    <location>
        <begin position="1"/>
        <end position="72"/>
    </location>
</feature>
<dbReference type="Pfam" id="PF00094">
    <property type="entry name" value="VWD"/>
    <property type="match status" value="1"/>
</dbReference>
<accession>A0ABR9V8L9</accession>
<protein>
    <submittedName>
        <fullName evidence="3">DUF4114 domain-containing protein</fullName>
    </submittedName>
</protein>
<sequence length="778" mass="83496">MRINNRGSFLNINLGLAENRQGKVVGLLGNYNNNRNDEFALRNGTAIGGTISNEQLYGDYANSWRITQETSLFDYASGQNTNTFTDLTFPKNIITAATLTPEQRAAAEQIARNAGITDPDVLEDLILDIFITNGDPQFIQGAITQQRLATVSAPNTLINPDGFGTQQYLTAGAVIPYIIRFTNNAAPGTTPVAQVTITQQLDTDLDLNTFTLNDFGFGDITVDVPSGVQKYSQRLDLRDARGVFVDVSAELNRATGVVTWTLTAIDPATNNPVDSATQGFLPPNDATNAGRGFVSYSIQPQANSANNTRIDAQATITFNNQTPIQTTAVFNTLDRDIPTSTVNVLPTNSNPNFTVSWTGADNGSGIATYDVYVATDGGEYVLWQEDTTETSATYNGEEGKSYSFYSVATDNLGLIETAPTQADATTTVTTTNPDTDSDSIELKLTQGDVFTITGVAGKAKLQVTLTGRNSNLVNELGVFTVDDAQGKINGIAPGETGYTQAALEKSKVIFSTIANVPNGFNINNLTSLLEFNSGDNLRFFLIKNGTIDSVRNGITPITNILFSDLSNQKITDLGTDGFSLAWKDGSNNTDFTDLVVNIQSTNQSLPVGANLQGSQQGEVIDLRDINQGVKVNFVVNREAAFNNFVGFYKVADENGGIDIDGNGTIDFRPGDSGYAQAAVKNRVAGIDLRVDNQGTATFTDKLLTGGSIFAPFILTNGRTVDQVINGQVDQAYFAYLGANSDKVDHIRLLGNNTFGFEDLVGGGDNDFNDVIVQAKFTL</sequence>
<evidence type="ECO:0000259" key="1">
    <source>
        <dbReference type="PROSITE" id="PS50853"/>
    </source>
</evidence>
<dbReference type="EMBL" id="JADEWB010000001">
    <property type="protein sequence ID" value="MBE9234462.1"/>
    <property type="molecule type" value="Genomic_DNA"/>
</dbReference>
<name>A0ABR9V8L9_9CYAN</name>
<comment type="caution">
    <text evidence="3">The sequence shown here is derived from an EMBL/GenBank/DDBJ whole genome shotgun (WGS) entry which is preliminary data.</text>
</comment>
<reference evidence="3 4" key="1">
    <citation type="submission" date="2020-10" db="EMBL/GenBank/DDBJ databases">
        <authorList>
            <person name="Castelo-Branco R."/>
            <person name="Eusebio N."/>
            <person name="Adriana R."/>
            <person name="Vieira A."/>
            <person name="Brugerolle De Fraissinette N."/>
            <person name="Rezende De Castro R."/>
            <person name="Schneider M.P."/>
            <person name="Vasconcelos V."/>
            <person name="Leao P.N."/>
        </authorList>
    </citation>
    <scope>NUCLEOTIDE SEQUENCE [LARGE SCALE GENOMIC DNA]</scope>
    <source>
        <strain evidence="3 4">LEGE 00250</strain>
    </source>
</reference>
<dbReference type="InterPro" id="IPR003961">
    <property type="entry name" value="FN3_dom"/>
</dbReference>
<dbReference type="Proteomes" id="UP000606776">
    <property type="component" value="Unassembled WGS sequence"/>
</dbReference>
<dbReference type="PROSITE" id="PS50853">
    <property type="entry name" value="FN3"/>
    <property type="match status" value="1"/>
</dbReference>